<name>M4SQJ6_9CAUD</name>
<gene>
    <name evidence="1" type="ORF">PYDG_00049</name>
</gene>
<evidence type="ECO:0000313" key="1">
    <source>
        <dbReference type="EMBL" id="AGH57580.1"/>
    </source>
</evidence>
<dbReference type="GeneID" id="15010793"/>
<organism evidence="1 2">
    <name type="scientific">Pseudoalteromonas phage pYD6-A</name>
    <dbReference type="NCBI Taxonomy" id="754052"/>
    <lineage>
        <taxon>Viruses</taxon>
        <taxon>Duplodnaviria</taxon>
        <taxon>Heunggongvirae</taxon>
        <taxon>Uroviricota</taxon>
        <taxon>Caudoviricetes</taxon>
        <taxon>Schitoviridae</taxon>
        <taxon>Fuhrmanvirinae</taxon>
        <taxon>Matsuvirus</taxon>
        <taxon>Matsuvirus pYD6A</taxon>
    </lineage>
</organism>
<dbReference type="Proteomes" id="UP000204048">
    <property type="component" value="Segment"/>
</dbReference>
<protein>
    <submittedName>
        <fullName evidence="1">Uncharacterized protein</fullName>
    </submittedName>
</protein>
<dbReference type="OrthoDB" id="28380at10239"/>
<dbReference type="RefSeq" id="YP_007674258.1">
    <property type="nucleotide sequence ID" value="NC_020849.1"/>
</dbReference>
<dbReference type="KEGG" id="vg:15010793"/>
<evidence type="ECO:0000313" key="2">
    <source>
        <dbReference type="Proteomes" id="UP000204048"/>
    </source>
</evidence>
<accession>M4SQJ6</accession>
<proteinExistence type="predicted"/>
<dbReference type="EMBL" id="JF974296">
    <property type="protein sequence ID" value="AGH57580.1"/>
    <property type="molecule type" value="Genomic_DNA"/>
</dbReference>
<reference evidence="1 2" key="1">
    <citation type="submission" date="2010-11" db="EMBL/GenBank/DDBJ databases">
        <title>The Genome Sequence of Pseudoalteromonas phage pYD6-A.</title>
        <authorList>
            <consortium name="The Broad Institute Genome Sequencing Platform"/>
            <person name="Henn M.R."/>
            <person name="Wolf A."/>
            <person name="Jost G."/>
            <person name="Levin J."/>
            <person name="Malboeuf C."/>
            <person name="Casali M."/>
            <person name="Russ C."/>
            <person name="Lennon N."/>
            <person name="Chapman S.B."/>
            <person name="Erlich R."/>
            <person name="Young S.K."/>
            <person name="Yandava C."/>
            <person name="Zeng Q."/>
            <person name="Alvarado L."/>
            <person name="Anderson S."/>
            <person name="Berlin A."/>
            <person name="Chen Z."/>
            <person name="Freedman E."/>
            <person name="Gellesch M."/>
            <person name="Goldberg J."/>
            <person name="Green L."/>
            <person name="Griggs A."/>
            <person name="Gujja S."/>
            <person name="Heilman E.R."/>
            <person name="Heiman D."/>
            <person name="Hollinger A."/>
            <person name="Howarth C."/>
            <person name="Larson L."/>
            <person name="Mehta T."/>
            <person name="Pearson M."/>
            <person name="Roberts A."/>
            <person name="Ryan E."/>
            <person name="Saif S."/>
            <person name="Shea T."/>
            <person name="Shenoy N."/>
            <person name="Sisk P."/>
            <person name="Stolte C."/>
            <person name="Sykes S."/>
            <person name="White J."/>
            <person name="Haas B."/>
            <person name="Nusbaum C."/>
            <person name="Birren B."/>
        </authorList>
    </citation>
    <scope>NUCLEOTIDE SEQUENCE [LARGE SCALE GENOMIC DNA]</scope>
    <source>
        <strain evidence="2">pYD6-A</strain>
    </source>
</reference>
<sequence length="124" mass="13627">MSSGIEHPVKYEGDIRISLSNGMYYTDKLWLNTGTTSFIIAFYDDNDEIVEPTSGTIVPQLAPIAGQYHKPGVGDIIIEASDCGPIAEYTIPTFYGPAHRGRIVLTDIVAPNASYALAWFWRGD</sequence>
<keyword evidence="2" id="KW-1185">Reference proteome</keyword>